<feature type="region of interest" description="Disordered" evidence="1">
    <location>
        <begin position="215"/>
        <end position="234"/>
    </location>
</feature>
<evidence type="ECO:0000256" key="1">
    <source>
        <dbReference type="SAM" id="MobiDB-lite"/>
    </source>
</evidence>
<organism evidence="4 5">
    <name type="scientific">Ruania alkalisoli</name>
    <dbReference type="NCBI Taxonomy" id="2779775"/>
    <lineage>
        <taxon>Bacteria</taxon>
        <taxon>Bacillati</taxon>
        <taxon>Actinomycetota</taxon>
        <taxon>Actinomycetes</taxon>
        <taxon>Micrococcales</taxon>
        <taxon>Ruaniaceae</taxon>
        <taxon>Ruania</taxon>
    </lineage>
</organism>
<evidence type="ECO:0000256" key="2">
    <source>
        <dbReference type="SAM" id="Phobius"/>
    </source>
</evidence>
<dbReference type="RefSeq" id="WP_193496798.1">
    <property type="nucleotide sequence ID" value="NZ_CP063169.1"/>
</dbReference>
<evidence type="ECO:0000313" key="4">
    <source>
        <dbReference type="EMBL" id="QOR70108.1"/>
    </source>
</evidence>
<dbReference type="AlphaFoldDB" id="A0A7M1SR95"/>
<feature type="domain" description="Pyrrolo-quinoline quinone repeat" evidence="3">
    <location>
        <begin position="309"/>
        <end position="385"/>
    </location>
</feature>
<evidence type="ECO:0000259" key="3">
    <source>
        <dbReference type="Pfam" id="PF13360"/>
    </source>
</evidence>
<keyword evidence="2" id="KW-0472">Membrane</keyword>
<dbReference type="InterPro" id="IPR002372">
    <property type="entry name" value="PQQ_rpt_dom"/>
</dbReference>
<gene>
    <name evidence="4" type="ORF">IM660_15970</name>
</gene>
<dbReference type="InterPro" id="IPR011047">
    <property type="entry name" value="Quinoprotein_ADH-like_sf"/>
</dbReference>
<accession>A0A7M1SR95</accession>
<dbReference type="Pfam" id="PF13360">
    <property type="entry name" value="PQQ_2"/>
    <property type="match status" value="1"/>
</dbReference>
<dbReference type="Gene3D" id="2.130.10.10">
    <property type="entry name" value="YVTN repeat-like/Quinoprotein amine dehydrogenase"/>
    <property type="match status" value="2"/>
</dbReference>
<dbReference type="EMBL" id="CP063169">
    <property type="protein sequence ID" value="QOR70108.1"/>
    <property type="molecule type" value="Genomic_DNA"/>
</dbReference>
<keyword evidence="5" id="KW-1185">Reference proteome</keyword>
<dbReference type="SUPFAM" id="SSF50998">
    <property type="entry name" value="Quinoprotein alcohol dehydrogenase-like"/>
    <property type="match status" value="1"/>
</dbReference>
<feature type="compositionally biased region" description="Low complexity" evidence="1">
    <location>
        <begin position="9"/>
        <end position="18"/>
    </location>
</feature>
<dbReference type="Proteomes" id="UP000593758">
    <property type="component" value="Chromosome"/>
</dbReference>
<feature type="region of interest" description="Disordered" evidence="1">
    <location>
        <begin position="1"/>
        <end position="24"/>
    </location>
</feature>
<keyword evidence="2" id="KW-0812">Transmembrane</keyword>
<dbReference type="KEGG" id="halt:IM660_15970"/>
<keyword evidence="2" id="KW-1133">Transmembrane helix</keyword>
<evidence type="ECO:0000313" key="5">
    <source>
        <dbReference type="Proteomes" id="UP000593758"/>
    </source>
</evidence>
<name>A0A7M1SR95_9MICO</name>
<reference evidence="4 5" key="1">
    <citation type="submission" date="2020-10" db="EMBL/GenBank/DDBJ databases">
        <title>Haloactinobacterium sp. RN3S43, a bacterium isolated from saline soil.</title>
        <authorList>
            <person name="Sun J.-Q."/>
        </authorList>
    </citation>
    <scope>NUCLEOTIDE SEQUENCE [LARGE SCALE GENOMIC DNA]</scope>
    <source>
        <strain evidence="4 5">RN3S43</strain>
    </source>
</reference>
<protein>
    <submittedName>
        <fullName evidence="4">PQQ-binding-like beta-propeller repeat protein</fullName>
    </submittedName>
</protein>
<proteinExistence type="predicted"/>
<feature type="transmembrane region" description="Helical" evidence="2">
    <location>
        <begin position="31"/>
        <end position="48"/>
    </location>
</feature>
<dbReference type="InterPro" id="IPR015943">
    <property type="entry name" value="WD40/YVTN_repeat-like_dom_sf"/>
</dbReference>
<sequence>MRSTDEFEPAPTSPTSPEAARRRPQVWSRPWPWAVLAVLLVVAAVLTVPRPGPVVNPWGYLPNLDDEPEQAWETNLTADAFWLFSGVVVARGPDGVTGLDSASGEEIWSVQAEEPACTSDGVDLTCTTGPDTVEVIDPRSGRARQYDVPGVAAAASVDRDIVAVTTHDIRRVNGSGRVIWRSEIVFGRAMNAPPELIHSTVAVRSIRSGSTLLDAETGEEVSVPDASRSPHSVRDGLWRSTDLSATWLYVRNDPPLAFSGWISSGIATPDPTLIRAIDEKELNRWRPVAFLPEVTLGLLTMREHGPGVLIAEAPDTGEELWRTGPDVSMWDPPLIGPETFLYSDSTELIALDISTGDTRWTIAPQDVILDFSSDGERLYILDETGVSGWDLS</sequence>